<protein>
    <recommendedName>
        <fullName evidence="3">AAA+ ATPase domain-containing protein</fullName>
    </recommendedName>
</protein>
<dbReference type="PANTHER" id="PTHR11669:SF8">
    <property type="entry name" value="DNA POLYMERASE III SUBUNIT DELTA"/>
    <property type="match status" value="1"/>
</dbReference>
<sequence length="275" mass="30227">MAETEFKKTIGHDKIKKLFLQGAAEGRLKQSYALVGPAHVGKTTFALELAEILGAHPVLDVILHDENEREGELGIEEARKLQAMLSLSPVGRFKVGIIGAAEKMTREAGNSLLKFLEEPAPRALIFLITNNIGALLPTIASRVQKINFGKNTEQEIQTALREHEVTGRDITRLARGRIGLAIRMAADETLLAFQVRTEELYGTFLRGSIADRLQSSATLAESRVRLGEFLEYAMERQVADGGSVASSRKLLSAWRELPLNLNLKLAADCLFLPAK</sequence>
<dbReference type="GO" id="GO:0006261">
    <property type="term" value="P:DNA-templated DNA replication"/>
    <property type="evidence" value="ECO:0007669"/>
    <property type="project" value="TreeGrafter"/>
</dbReference>
<evidence type="ECO:0000313" key="2">
    <source>
        <dbReference type="Proteomes" id="UP000176547"/>
    </source>
</evidence>
<evidence type="ECO:0008006" key="3">
    <source>
        <dbReference type="Google" id="ProtNLM"/>
    </source>
</evidence>
<dbReference type="InterPro" id="IPR027417">
    <property type="entry name" value="P-loop_NTPase"/>
</dbReference>
<dbReference type="Pfam" id="PF13177">
    <property type="entry name" value="DNA_pol3_delta2"/>
    <property type="match status" value="1"/>
</dbReference>
<evidence type="ECO:0000313" key="1">
    <source>
        <dbReference type="EMBL" id="OGE75928.1"/>
    </source>
</evidence>
<dbReference type="Gene3D" id="3.40.50.300">
    <property type="entry name" value="P-loop containing nucleotide triphosphate hydrolases"/>
    <property type="match status" value="1"/>
</dbReference>
<reference evidence="1 2" key="1">
    <citation type="journal article" date="2016" name="Nat. Commun.">
        <title>Thousands of microbial genomes shed light on interconnected biogeochemical processes in an aquifer system.</title>
        <authorList>
            <person name="Anantharaman K."/>
            <person name="Brown C.T."/>
            <person name="Hug L.A."/>
            <person name="Sharon I."/>
            <person name="Castelle C.J."/>
            <person name="Probst A.J."/>
            <person name="Thomas B.C."/>
            <person name="Singh A."/>
            <person name="Wilkins M.J."/>
            <person name="Karaoz U."/>
            <person name="Brodie E.L."/>
            <person name="Williams K.H."/>
            <person name="Hubbard S.S."/>
            <person name="Banfield J.F."/>
        </authorList>
    </citation>
    <scope>NUCLEOTIDE SEQUENCE [LARGE SCALE GENOMIC DNA]</scope>
</reference>
<comment type="caution">
    <text evidence="1">The sequence shown here is derived from an EMBL/GenBank/DDBJ whole genome shotgun (WGS) entry which is preliminary data.</text>
</comment>
<organism evidence="1 2">
    <name type="scientific">Candidatus Doudnabacteria bacterium RIFCSPHIGHO2_01_52_17</name>
    <dbReference type="NCBI Taxonomy" id="1817820"/>
    <lineage>
        <taxon>Bacteria</taxon>
        <taxon>Candidatus Doudnaibacteriota</taxon>
    </lineage>
</organism>
<gene>
    <name evidence="1" type="ORF">A3K06_02565</name>
</gene>
<dbReference type="Proteomes" id="UP000176547">
    <property type="component" value="Unassembled WGS sequence"/>
</dbReference>
<name>A0A1F5NEA7_9BACT</name>
<proteinExistence type="predicted"/>
<dbReference type="AlphaFoldDB" id="A0A1F5NEA7"/>
<dbReference type="SUPFAM" id="SSF52540">
    <property type="entry name" value="P-loop containing nucleoside triphosphate hydrolases"/>
    <property type="match status" value="1"/>
</dbReference>
<dbReference type="InterPro" id="IPR050238">
    <property type="entry name" value="DNA_Rep/Repair_Clamp_Loader"/>
</dbReference>
<accession>A0A1F5NEA7</accession>
<dbReference type="EMBL" id="MFEG01000023">
    <property type="protein sequence ID" value="OGE75928.1"/>
    <property type="molecule type" value="Genomic_DNA"/>
</dbReference>
<dbReference type="PANTHER" id="PTHR11669">
    <property type="entry name" value="REPLICATION FACTOR C / DNA POLYMERASE III GAMMA-TAU SUBUNIT"/>
    <property type="match status" value="1"/>
</dbReference>